<dbReference type="InterPro" id="IPR007396">
    <property type="entry name" value="TR_PAI2-type"/>
</dbReference>
<dbReference type="SUPFAM" id="SSF50475">
    <property type="entry name" value="FMN-binding split barrel"/>
    <property type="match status" value="1"/>
</dbReference>
<dbReference type="PANTHER" id="PTHR35802:SF1">
    <property type="entry name" value="PROTEASE SYNTHASE AND SPORULATION PROTEIN PAI 2"/>
    <property type="match status" value="1"/>
</dbReference>
<organism evidence="1 2">
    <name type="scientific">Mammaliicoccus vitulinus</name>
    <dbReference type="NCBI Taxonomy" id="71237"/>
    <lineage>
        <taxon>Bacteria</taxon>
        <taxon>Bacillati</taxon>
        <taxon>Bacillota</taxon>
        <taxon>Bacilli</taxon>
        <taxon>Bacillales</taxon>
        <taxon>Staphylococcaceae</taxon>
        <taxon>Mammaliicoccus</taxon>
    </lineage>
</organism>
<evidence type="ECO:0000313" key="2">
    <source>
        <dbReference type="Proteomes" id="UP000627155"/>
    </source>
</evidence>
<dbReference type="Pfam" id="PF04299">
    <property type="entry name" value="FMN_bind_2"/>
    <property type="match status" value="1"/>
</dbReference>
<accession>A0ABX7HE63</accession>
<gene>
    <name evidence="1" type="ORF">I6J37_12125</name>
</gene>
<keyword evidence="2" id="KW-1185">Reference proteome</keyword>
<dbReference type="InterPro" id="IPR012349">
    <property type="entry name" value="Split_barrel_FMN-bd"/>
</dbReference>
<dbReference type="Proteomes" id="UP000627155">
    <property type="component" value="Chromosome"/>
</dbReference>
<reference evidence="1 2" key="1">
    <citation type="submission" date="2021-02" db="EMBL/GenBank/DDBJ databases">
        <title>FDA dAtabase for Regulatory Grade micrObial Sequences (FDA-ARGOS): Supporting development and validation of Infectious Disease Dx tests.</title>
        <authorList>
            <person name="Sproer C."/>
            <person name="Gronow S."/>
            <person name="Severitt S."/>
            <person name="Schroder I."/>
            <person name="Tallon L."/>
            <person name="Sadzewicz L."/>
            <person name="Zhao X."/>
            <person name="Boylan J."/>
            <person name="Ott S."/>
            <person name="Bowen H."/>
            <person name="Vavikolanu K."/>
            <person name="Mehta A."/>
            <person name="Aluvathingal J."/>
            <person name="Nadendla S."/>
            <person name="Lowell S."/>
            <person name="Myers T."/>
            <person name="Yan Y."/>
            <person name="Sichtig H."/>
        </authorList>
    </citation>
    <scope>NUCLEOTIDE SEQUENCE [LARGE SCALE GENOMIC DNA]</scope>
    <source>
        <strain evidence="1 2">FDAARGOS_1207</strain>
    </source>
</reference>
<proteinExistence type="predicted"/>
<dbReference type="RefSeq" id="WP_103322949.1">
    <property type="nucleotide sequence ID" value="NZ_CBCPHH010000004.1"/>
</dbReference>
<dbReference type="Gene3D" id="2.30.110.10">
    <property type="entry name" value="Electron Transport, Fmn-binding Protein, Chain A"/>
    <property type="match status" value="1"/>
</dbReference>
<dbReference type="PIRSF" id="PIRSF010372">
    <property type="entry name" value="PaiB"/>
    <property type="match status" value="1"/>
</dbReference>
<sequence>MYIPKHYQKKDYQEIKKFLTTYNFATIVTNDGTMPIATHLPVNIEETNDALVISGHFAKNNNQWKTIENNDNVLIIFQGPHAYISSTWYETEDIPTWDYQSIHVYGKGRLLNEAQLEVDLKKLLDKYESHHEDGATWDNLSPQTQKQIKGIVGFKVKINKIEAAYKLSQTRSETDKENIVINLNHSDDHNDKNLAREIEKENKNK</sequence>
<name>A0ABX7HE63_9STAP</name>
<dbReference type="PANTHER" id="PTHR35802">
    <property type="entry name" value="PROTEASE SYNTHASE AND SPORULATION PROTEIN PAI 2"/>
    <property type="match status" value="1"/>
</dbReference>
<protein>
    <submittedName>
        <fullName evidence="1">FMN-binding negative transcriptional regulator</fullName>
    </submittedName>
</protein>
<evidence type="ECO:0000313" key="1">
    <source>
        <dbReference type="EMBL" id="QRO84906.1"/>
    </source>
</evidence>
<dbReference type="EMBL" id="CP069486">
    <property type="protein sequence ID" value="QRO84906.1"/>
    <property type="molecule type" value="Genomic_DNA"/>
</dbReference>